<keyword evidence="1" id="KW-0472">Membrane</keyword>
<protein>
    <submittedName>
        <fullName evidence="2">Uncharacterized protein</fullName>
    </submittedName>
</protein>
<name>A0A6V7TX99_MELEN</name>
<dbReference type="Proteomes" id="UP000580250">
    <property type="component" value="Unassembled WGS sequence"/>
</dbReference>
<evidence type="ECO:0000256" key="1">
    <source>
        <dbReference type="SAM" id="Phobius"/>
    </source>
</evidence>
<comment type="caution">
    <text evidence="2">The sequence shown here is derived from an EMBL/GenBank/DDBJ whole genome shotgun (WGS) entry which is preliminary data.</text>
</comment>
<gene>
    <name evidence="2" type="ORF">MENT_LOCUS5387</name>
</gene>
<feature type="transmembrane region" description="Helical" evidence="1">
    <location>
        <begin position="12"/>
        <end position="32"/>
    </location>
</feature>
<sequence>MFFLHTTFRKIHFCVFLFKATVASFSFVVFLLKLSFLFSSIFCQFPPAGTNSFDIWR</sequence>
<keyword evidence="1" id="KW-0812">Transmembrane</keyword>
<accession>A0A6V7TX99</accession>
<reference evidence="2 3" key="1">
    <citation type="submission" date="2020-08" db="EMBL/GenBank/DDBJ databases">
        <authorList>
            <person name="Koutsovoulos G."/>
            <person name="Danchin GJ E."/>
        </authorList>
    </citation>
    <scope>NUCLEOTIDE SEQUENCE [LARGE SCALE GENOMIC DNA]</scope>
</reference>
<dbReference type="AlphaFoldDB" id="A0A6V7TX99"/>
<proteinExistence type="predicted"/>
<evidence type="ECO:0000313" key="2">
    <source>
        <dbReference type="EMBL" id="CAD2137298.1"/>
    </source>
</evidence>
<organism evidence="2 3">
    <name type="scientific">Meloidogyne enterolobii</name>
    <name type="common">Root-knot nematode worm</name>
    <name type="synonym">Meloidogyne mayaguensis</name>
    <dbReference type="NCBI Taxonomy" id="390850"/>
    <lineage>
        <taxon>Eukaryota</taxon>
        <taxon>Metazoa</taxon>
        <taxon>Ecdysozoa</taxon>
        <taxon>Nematoda</taxon>
        <taxon>Chromadorea</taxon>
        <taxon>Rhabditida</taxon>
        <taxon>Tylenchina</taxon>
        <taxon>Tylenchomorpha</taxon>
        <taxon>Tylenchoidea</taxon>
        <taxon>Meloidogynidae</taxon>
        <taxon>Meloidogyninae</taxon>
        <taxon>Meloidogyne</taxon>
    </lineage>
</organism>
<dbReference type="EMBL" id="CAJEWN010000019">
    <property type="protein sequence ID" value="CAD2137298.1"/>
    <property type="molecule type" value="Genomic_DNA"/>
</dbReference>
<evidence type="ECO:0000313" key="3">
    <source>
        <dbReference type="Proteomes" id="UP000580250"/>
    </source>
</evidence>
<keyword evidence="1" id="KW-1133">Transmembrane helix</keyword>